<protein>
    <recommendedName>
        <fullName evidence="10">Type I restriction enzyme endonuclease subunit</fullName>
        <shortName evidence="10">R protein</shortName>
        <ecNumber evidence="10">3.1.21.3</ecNumber>
    </recommendedName>
</protein>
<dbReference type="CDD" id="cd18800">
    <property type="entry name" value="SF2_C_EcoR124I-like"/>
    <property type="match status" value="1"/>
</dbReference>
<comment type="similarity">
    <text evidence="2 10">Belongs to the HsdR family.</text>
</comment>
<dbReference type="GO" id="GO:0005524">
    <property type="term" value="F:ATP binding"/>
    <property type="evidence" value="ECO:0007669"/>
    <property type="project" value="UniProtKB-KW"/>
</dbReference>
<dbReference type="Proteomes" id="UP000095333">
    <property type="component" value="Unassembled WGS sequence"/>
</dbReference>
<keyword evidence="7 10" id="KW-0378">Hydrolase</keyword>
<dbReference type="Proteomes" id="UP000462885">
    <property type="component" value="Unassembled WGS sequence"/>
</dbReference>
<dbReference type="NCBIfam" id="TIGR00348">
    <property type="entry name" value="hsdR"/>
    <property type="match status" value="1"/>
</dbReference>
<keyword evidence="5 10" id="KW-0680">Restriction system</keyword>
<dbReference type="PANTHER" id="PTHR30195">
    <property type="entry name" value="TYPE I SITE-SPECIFIC DEOXYRIBONUCLEASE PROTEIN SUBUNIT M AND R"/>
    <property type="match status" value="1"/>
</dbReference>
<evidence type="ECO:0000256" key="2">
    <source>
        <dbReference type="ARBA" id="ARBA00008598"/>
    </source>
</evidence>
<dbReference type="InterPro" id="IPR040980">
    <property type="entry name" value="SWI2_SNF2"/>
</dbReference>
<reference evidence="14 21" key="3">
    <citation type="submission" date="2019-10" db="EMBL/GenBank/DDBJ databases">
        <title>Genome Sequence and Assembly of iSURF_14.</title>
        <authorList>
            <person name="Wucher B.R."/>
            <person name="Ruoff K.L."/>
            <person name="Price C.E."/>
            <person name="Valls R.R."/>
            <person name="O'Toole G.A."/>
        </authorList>
    </citation>
    <scope>NUCLEOTIDE SEQUENCE [LARGE SCALE GENOMIC DNA]</scope>
    <source>
        <strain evidence="14 21">ANK132K_3B</strain>
    </source>
</reference>
<sequence>MKGKFYESEYEKALIDLLQAEGWQYTNGGNIHRQLREPLLIEDPKVNDLRVYLQNQYPDLADSDVTEVINYLRHVPGQSHFERLRNTFQLVRDGYRYTRHGDGVNFDIRFIDFDNTDCNIFRAVNQFEVAYGMKNDVRIPDVLLFVNGIPLCIFELKNPTKLDADIAQAYEQIHTRYMRDIPHLLRYCPLSCISDATDNNTRLGTTYTPYEHYYAWKKVNNEDPSAQKGIDQVRTIVKGVHEPSRFLEILRDYVYFPDEKSGREEEIVCRYPQFFATRMMSDSIRRAFKEQTSKGGTYFGATGCGKTYTMMFIARQLALRCKELGSPTVIMIVDRDDLQTQAGKLFLRSQDFLQLGTVKVISDREELKTELSLRDSGGFFICTIQKFCESIGELNTRRNIICFSDEAHRTQIRLSSKIKVVEHKDIEAKVEQTSAGAVAVRIIDESKIGAFVTKPYAEQLRTAFPNATFVGFTGTPIAETIQVFGEIVDRYTMQQAVDDEITKDIKYIPRIAQVTLDSEKVKEIEDYYTRCAEEGATESDIAASKKAMSAMEQILGDEERLERLAADIITHYTASCDNKPGVVQKAMVVCSKREIGYALLQKFRKLHPEWFEERKAPEGYVVPEKEMKELIPMPTIAMVATRGKNDKKDMYDYLGDKKRTKTLENAFKQEYSNFRVVIVVDMWITGFDVPCLTYLYNDKPLQKHTLVQTVSRVNRKYPGKDFGYIIDYIGIRNNMMEAMKQYGGDTFGPSEDDVQQALEALLVELELIKQLFAGFDLKPFIDKDSKPLDRLECLGKASEHILTLSKMYNVAKEGKRPKEVDAKTFFLAHVKRLKTAYDICQPSNALNHEQLSLSQCFMCVATYIRKASGEKHDVESMNRVVQRMVAEALQCNSVVSILDTDVEESIFSPGFIEQLNGVKLPATRLEVLIKMLRRSIAQYKNTNKFAAEKFEELLKKTLEEYHNRRATLSSAEATQTQKDTVDEIIRNATQQALDILSKLGEDKESFRKLGLTFEEKAFYDILMHMRDVHNFEYGTDRKVGSLIINDKCKALAKKVKELIDTQSCFADWLSNTNVRAKLNQDLWFLLDENGYPPEWSDDVFDQVLDQVENYKEHQSAPRLYSVNTDYYPFMVAEP</sequence>
<dbReference type="Pfam" id="PF18766">
    <property type="entry name" value="SWI2_SNF2"/>
    <property type="match status" value="1"/>
</dbReference>
<dbReference type="InterPro" id="IPR055180">
    <property type="entry name" value="HsdR_RecA-like_helicase_dom_2"/>
</dbReference>
<evidence type="ECO:0000313" key="14">
    <source>
        <dbReference type="EMBL" id="KAB5439544.1"/>
    </source>
</evidence>
<evidence type="ECO:0000313" key="13">
    <source>
        <dbReference type="EMBL" id="CUO26029.1"/>
    </source>
</evidence>
<name>A0A174DP11_PHOVU</name>
<comment type="catalytic activity">
    <reaction evidence="1 10">
        <text>Endonucleolytic cleavage of DNA to give random double-stranded fragments with terminal 5'-phosphates, ATP is simultaneously hydrolyzed.</text>
        <dbReference type="EC" id="3.1.21.3"/>
    </reaction>
</comment>
<evidence type="ECO:0000313" key="18">
    <source>
        <dbReference type="Proteomes" id="UP000095333"/>
    </source>
</evidence>
<dbReference type="InterPro" id="IPR004473">
    <property type="entry name" value="Restrct_endonuc_typeI_HsdR"/>
</dbReference>
<organism evidence="13 18">
    <name type="scientific">Phocaeicola vulgatus</name>
    <name type="common">Bacteroides vulgatus</name>
    <dbReference type="NCBI Taxonomy" id="821"/>
    <lineage>
        <taxon>Bacteria</taxon>
        <taxon>Pseudomonadati</taxon>
        <taxon>Bacteroidota</taxon>
        <taxon>Bacteroidia</taxon>
        <taxon>Bacteroidales</taxon>
        <taxon>Bacteroidaceae</taxon>
        <taxon>Phocaeicola</taxon>
    </lineage>
</organism>
<dbReference type="EMBL" id="CYZI01000007">
    <property type="protein sequence ID" value="CUO26029.1"/>
    <property type="molecule type" value="Genomic_DNA"/>
</dbReference>
<dbReference type="Gene3D" id="3.40.50.300">
    <property type="entry name" value="P-loop containing nucleotide triphosphate hydrolases"/>
    <property type="match status" value="2"/>
</dbReference>
<keyword evidence="9 10" id="KW-0238">DNA-binding</keyword>
<dbReference type="PANTHER" id="PTHR30195:SF15">
    <property type="entry name" value="TYPE I RESTRICTION ENZYME HINDI ENDONUCLEASE SUBUNIT"/>
    <property type="match status" value="1"/>
</dbReference>
<dbReference type="Pfam" id="PF22679">
    <property type="entry name" value="T1R_D3-like"/>
    <property type="match status" value="1"/>
</dbReference>
<evidence type="ECO:0000256" key="6">
    <source>
        <dbReference type="ARBA" id="ARBA00022759"/>
    </source>
</evidence>
<evidence type="ECO:0000256" key="1">
    <source>
        <dbReference type="ARBA" id="ARBA00000851"/>
    </source>
</evidence>
<dbReference type="SUPFAM" id="SSF52540">
    <property type="entry name" value="P-loop containing nucleoside triphosphate hydrolases"/>
    <property type="match status" value="2"/>
</dbReference>
<reference evidence="19 20" key="2">
    <citation type="submission" date="2018-08" db="EMBL/GenBank/DDBJ databases">
        <title>A genome reference for cultivated species of the human gut microbiota.</title>
        <authorList>
            <person name="Zou Y."/>
            <person name="Xue W."/>
            <person name="Luo G."/>
        </authorList>
    </citation>
    <scope>NUCLEOTIDE SEQUENCE [LARGE SCALE GENOMIC DNA]</scope>
    <source>
        <strain evidence="17 20">AF12-25</strain>
        <strain evidence="16 19">TF05-18</strain>
    </source>
</reference>
<dbReference type="Gene3D" id="3.90.1570.50">
    <property type="match status" value="1"/>
</dbReference>
<dbReference type="EC" id="3.1.21.3" evidence="10"/>
<dbReference type="Proteomes" id="UP000261278">
    <property type="component" value="Unassembled WGS sequence"/>
</dbReference>
<dbReference type="Pfam" id="PF04313">
    <property type="entry name" value="HSDR_N"/>
    <property type="match status" value="1"/>
</dbReference>
<dbReference type="EMBL" id="QSAI01000040">
    <property type="protein sequence ID" value="RGW45509.1"/>
    <property type="molecule type" value="Genomic_DNA"/>
</dbReference>
<dbReference type="Pfam" id="PF11867">
    <property type="entry name" value="T1RH-like_C"/>
    <property type="match status" value="1"/>
</dbReference>
<gene>
    <name evidence="13" type="primary">hsdR_4</name>
    <name evidence="17" type="ORF">DWV70_17865</name>
    <name evidence="16" type="ORF">DXC44_19575</name>
    <name evidence="13" type="ORF">ERS852457_01633</name>
    <name evidence="14" type="ORF">F9Z94_05675</name>
    <name evidence="15" type="ORF">L4X52_14735</name>
</gene>
<dbReference type="InterPro" id="IPR027417">
    <property type="entry name" value="P-loop_NTPase"/>
</dbReference>
<dbReference type="InterPro" id="IPR014001">
    <property type="entry name" value="Helicase_ATP-bd"/>
</dbReference>
<dbReference type="SMART" id="SM00487">
    <property type="entry name" value="DEXDc"/>
    <property type="match status" value="1"/>
</dbReference>
<dbReference type="EMBL" id="WCIF01000005">
    <property type="protein sequence ID" value="KAB5439544.1"/>
    <property type="molecule type" value="Genomic_DNA"/>
</dbReference>
<dbReference type="GO" id="GO:0009307">
    <property type="term" value="P:DNA restriction-modification system"/>
    <property type="evidence" value="ECO:0007669"/>
    <property type="project" value="UniProtKB-KW"/>
</dbReference>
<feature type="coiled-coil region" evidence="11">
    <location>
        <begin position="922"/>
        <end position="956"/>
    </location>
</feature>
<evidence type="ECO:0000256" key="10">
    <source>
        <dbReference type="RuleBase" id="RU364115"/>
    </source>
</evidence>
<evidence type="ECO:0000256" key="3">
    <source>
        <dbReference type="ARBA" id="ARBA00022722"/>
    </source>
</evidence>
<dbReference type="EMBL" id="JAKKWZ010000031">
    <property type="protein sequence ID" value="MCG0341233.1"/>
    <property type="molecule type" value="Genomic_DNA"/>
</dbReference>
<dbReference type="EMBL" id="QSSN01000034">
    <property type="protein sequence ID" value="RGL81604.1"/>
    <property type="molecule type" value="Genomic_DNA"/>
</dbReference>
<evidence type="ECO:0000313" key="15">
    <source>
        <dbReference type="EMBL" id="MCG0341233.1"/>
    </source>
</evidence>
<evidence type="ECO:0000313" key="16">
    <source>
        <dbReference type="EMBL" id="RGL81604.1"/>
    </source>
</evidence>
<dbReference type="AlphaFoldDB" id="A0A174DP11"/>
<keyword evidence="8 10" id="KW-0067">ATP-binding</keyword>
<dbReference type="InterPro" id="IPR021810">
    <property type="entry name" value="T1RH-like_C"/>
</dbReference>
<dbReference type="Proteomes" id="UP000285469">
    <property type="component" value="Unassembled WGS sequence"/>
</dbReference>
<keyword evidence="4 10" id="KW-0547">Nucleotide-binding</keyword>
<dbReference type="RefSeq" id="WP_081023375.1">
    <property type="nucleotide sequence ID" value="NZ_CAXKYE010000028.1"/>
</dbReference>
<evidence type="ECO:0000313" key="19">
    <source>
        <dbReference type="Proteomes" id="UP000261278"/>
    </source>
</evidence>
<evidence type="ECO:0000313" key="20">
    <source>
        <dbReference type="Proteomes" id="UP000285469"/>
    </source>
</evidence>
<dbReference type="InterPro" id="IPR007409">
    <property type="entry name" value="Restrct_endonuc_type1_HsdR_N"/>
</dbReference>
<evidence type="ECO:0000256" key="7">
    <source>
        <dbReference type="ARBA" id="ARBA00022801"/>
    </source>
</evidence>
<reference evidence="15" key="4">
    <citation type="submission" date="2022-01" db="EMBL/GenBank/DDBJ databases">
        <authorList>
            <person name="Mingchao X."/>
        </authorList>
    </citation>
    <scope>NUCLEOTIDE SEQUENCE</scope>
    <source>
        <strain evidence="15">Bv4372</strain>
    </source>
</reference>
<evidence type="ECO:0000256" key="8">
    <source>
        <dbReference type="ARBA" id="ARBA00022840"/>
    </source>
</evidence>
<reference evidence="13 18" key="1">
    <citation type="submission" date="2015-09" db="EMBL/GenBank/DDBJ databases">
        <authorList>
            <consortium name="Pathogen Informatics"/>
        </authorList>
    </citation>
    <scope>NUCLEOTIDE SEQUENCE [LARGE SCALE GENOMIC DNA]</scope>
    <source>
        <strain evidence="13 18">2789STDY5834842</strain>
    </source>
</reference>
<keyword evidence="3" id="KW-0540">Nuclease</keyword>
<dbReference type="InterPro" id="IPR051268">
    <property type="entry name" value="Type-I_R_enzyme_R_subunit"/>
</dbReference>
<evidence type="ECO:0000256" key="9">
    <source>
        <dbReference type="ARBA" id="ARBA00023125"/>
    </source>
</evidence>
<evidence type="ECO:0000313" key="17">
    <source>
        <dbReference type="EMBL" id="RGW45509.1"/>
    </source>
</evidence>
<comment type="function">
    <text evidence="10">Subunit R is required for both nuclease and ATPase activities, but not for modification.</text>
</comment>
<evidence type="ECO:0000256" key="5">
    <source>
        <dbReference type="ARBA" id="ARBA00022747"/>
    </source>
</evidence>
<dbReference type="PROSITE" id="PS51192">
    <property type="entry name" value="HELICASE_ATP_BIND_1"/>
    <property type="match status" value="1"/>
</dbReference>
<evidence type="ECO:0000256" key="11">
    <source>
        <dbReference type="SAM" id="Coils"/>
    </source>
</evidence>
<dbReference type="CDD" id="cd22332">
    <property type="entry name" value="HsdR_N"/>
    <property type="match status" value="1"/>
</dbReference>
<dbReference type="Proteomes" id="UP001201179">
    <property type="component" value="Unassembled WGS sequence"/>
</dbReference>
<feature type="domain" description="Helicase ATP-binding" evidence="12">
    <location>
        <begin position="287"/>
        <end position="494"/>
    </location>
</feature>
<dbReference type="GO" id="GO:0009035">
    <property type="term" value="F:type I site-specific deoxyribonuclease activity"/>
    <property type="evidence" value="ECO:0007669"/>
    <property type="project" value="UniProtKB-EC"/>
</dbReference>
<evidence type="ECO:0000313" key="21">
    <source>
        <dbReference type="Proteomes" id="UP000462885"/>
    </source>
</evidence>
<evidence type="ECO:0000256" key="4">
    <source>
        <dbReference type="ARBA" id="ARBA00022741"/>
    </source>
</evidence>
<keyword evidence="6 13" id="KW-0255">Endonuclease</keyword>
<evidence type="ECO:0000259" key="12">
    <source>
        <dbReference type="PROSITE" id="PS51192"/>
    </source>
</evidence>
<keyword evidence="11" id="KW-0175">Coiled coil</keyword>
<accession>A0A174DP11</accession>
<comment type="subunit">
    <text evidence="10">The type I restriction/modification system is composed of three polypeptides R, M and S.</text>
</comment>
<dbReference type="GO" id="GO:0003677">
    <property type="term" value="F:DNA binding"/>
    <property type="evidence" value="ECO:0007669"/>
    <property type="project" value="UniProtKB-KW"/>
</dbReference>
<proteinExistence type="inferred from homology"/>